<sequence>MTEKRNEWIRCCMEKHVKESGGDGSMTKDQCLAAAYEKFGGGKK</sequence>
<reference evidence="1" key="1">
    <citation type="journal article" date="2014" name="Front. Microbiol.">
        <title>High frequency of phylogenetically diverse reductive dehalogenase-homologous genes in deep subseafloor sedimentary metagenomes.</title>
        <authorList>
            <person name="Kawai M."/>
            <person name="Futagami T."/>
            <person name="Toyoda A."/>
            <person name="Takaki Y."/>
            <person name="Nishi S."/>
            <person name="Hori S."/>
            <person name="Arai W."/>
            <person name="Tsubouchi T."/>
            <person name="Morono Y."/>
            <person name="Uchiyama I."/>
            <person name="Ito T."/>
            <person name="Fujiyama A."/>
            <person name="Inagaki F."/>
            <person name="Takami H."/>
        </authorList>
    </citation>
    <scope>NUCLEOTIDE SEQUENCE</scope>
    <source>
        <strain evidence="1">Expedition CK06-06</strain>
    </source>
</reference>
<accession>X1DG24</accession>
<organism evidence="1">
    <name type="scientific">marine sediment metagenome</name>
    <dbReference type="NCBI Taxonomy" id="412755"/>
    <lineage>
        <taxon>unclassified sequences</taxon>
        <taxon>metagenomes</taxon>
        <taxon>ecological metagenomes</taxon>
    </lineage>
</organism>
<name>X1DG24_9ZZZZ</name>
<evidence type="ECO:0000313" key="1">
    <source>
        <dbReference type="EMBL" id="GAH19137.1"/>
    </source>
</evidence>
<protein>
    <submittedName>
        <fullName evidence="1">Uncharacterized protein</fullName>
    </submittedName>
</protein>
<proteinExistence type="predicted"/>
<dbReference type="AlphaFoldDB" id="X1DG24"/>
<comment type="caution">
    <text evidence="1">The sequence shown here is derived from an EMBL/GenBank/DDBJ whole genome shotgun (WGS) entry which is preliminary data.</text>
</comment>
<gene>
    <name evidence="1" type="ORF">S03H2_06600</name>
</gene>
<dbReference type="EMBL" id="BARU01002918">
    <property type="protein sequence ID" value="GAH19137.1"/>
    <property type="molecule type" value="Genomic_DNA"/>
</dbReference>